<evidence type="ECO:0000313" key="2">
    <source>
        <dbReference type="EMBL" id="AIY83438.1"/>
    </source>
</evidence>
<accession>A0A0A7FV34</accession>
<protein>
    <submittedName>
        <fullName evidence="2">SdpI/YhfL family protein</fullName>
    </submittedName>
</protein>
<organism evidence="2 3">
    <name type="scientific">Clostridium baratii str. Sullivan</name>
    <dbReference type="NCBI Taxonomy" id="1415775"/>
    <lineage>
        <taxon>Bacteria</taxon>
        <taxon>Bacillati</taxon>
        <taxon>Bacillota</taxon>
        <taxon>Clostridia</taxon>
        <taxon>Eubacteriales</taxon>
        <taxon>Clostridiaceae</taxon>
        <taxon>Clostridium</taxon>
    </lineage>
</organism>
<dbReference type="OrthoDB" id="9808690at2"/>
<dbReference type="HOGENOM" id="CLU_093038_0_0_9"/>
<feature type="transmembrane region" description="Helical" evidence="1">
    <location>
        <begin position="106"/>
        <end position="124"/>
    </location>
</feature>
<dbReference type="EMBL" id="CP006905">
    <property type="protein sequence ID" value="AIY83438.1"/>
    <property type="molecule type" value="Genomic_DNA"/>
</dbReference>
<evidence type="ECO:0000256" key="1">
    <source>
        <dbReference type="SAM" id="Phobius"/>
    </source>
</evidence>
<dbReference type="Proteomes" id="UP000030635">
    <property type="component" value="Chromosome"/>
</dbReference>
<feature type="transmembrane region" description="Helical" evidence="1">
    <location>
        <begin position="39"/>
        <end position="57"/>
    </location>
</feature>
<dbReference type="KEGG" id="cbv:U729_624"/>
<evidence type="ECO:0000313" key="3">
    <source>
        <dbReference type="Proteomes" id="UP000030635"/>
    </source>
</evidence>
<dbReference type="PANTHER" id="PTHR37810:SF5">
    <property type="entry name" value="IMMUNITY PROTEIN SDPI"/>
    <property type="match status" value="1"/>
</dbReference>
<proteinExistence type="predicted"/>
<gene>
    <name evidence="2" type="ORF">U729_624</name>
</gene>
<dbReference type="InterPro" id="IPR026272">
    <property type="entry name" value="SdpI"/>
</dbReference>
<dbReference type="PIRSF" id="PIRSF038959">
    <property type="entry name" value="SdpI"/>
    <property type="match status" value="1"/>
</dbReference>
<dbReference type="RefSeq" id="WP_039311542.1">
    <property type="nucleotide sequence ID" value="NZ_CP006905.1"/>
</dbReference>
<sequence>MKRNFNYGTILITLFTIIFTIVMYSKLPDNVDSESSKTSLFFIGIGIMIVVTLYAQFAHKISKKEWNDPRTKTIRTQLTFTTAIIAVLIMYKSLSSINKIAISENTFEILFSSILIIVVGNSFTKISNNRNIGIRVPWTRADNEIWDKTHKLSGYLSLPFGISIPILYLLFGTTTAVVIGILGWGIISIGYSMVLYYKKFGTLL</sequence>
<feature type="transmembrane region" description="Helical" evidence="1">
    <location>
        <begin position="7"/>
        <end position="27"/>
    </location>
</feature>
<dbReference type="Pfam" id="PF13630">
    <property type="entry name" value="SdpI"/>
    <property type="match status" value="1"/>
</dbReference>
<feature type="transmembrane region" description="Helical" evidence="1">
    <location>
        <begin position="78"/>
        <end position="94"/>
    </location>
</feature>
<keyword evidence="3" id="KW-1185">Reference proteome</keyword>
<dbReference type="AlphaFoldDB" id="A0A0A7FV34"/>
<dbReference type="eggNOG" id="COG5658">
    <property type="taxonomic scope" value="Bacteria"/>
</dbReference>
<feature type="transmembrane region" description="Helical" evidence="1">
    <location>
        <begin position="152"/>
        <end position="171"/>
    </location>
</feature>
<dbReference type="PANTHER" id="PTHR37810">
    <property type="entry name" value="IMMUNITY PROTEIN SDPI"/>
    <property type="match status" value="1"/>
</dbReference>
<name>A0A0A7FV34_9CLOT</name>
<keyword evidence="1" id="KW-0812">Transmembrane</keyword>
<keyword evidence="1" id="KW-0472">Membrane</keyword>
<dbReference type="GO" id="GO:0009636">
    <property type="term" value="P:response to toxic substance"/>
    <property type="evidence" value="ECO:0007669"/>
    <property type="project" value="TreeGrafter"/>
</dbReference>
<keyword evidence="1" id="KW-1133">Transmembrane helix</keyword>
<feature type="transmembrane region" description="Helical" evidence="1">
    <location>
        <begin position="177"/>
        <end position="197"/>
    </location>
</feature>
<dbReference type="InterPro" id="IPR025962">
    <property type="entry name" value="SdpI/YhfL"/>
</dbReference>
<reference evidence="2 3" key="1">
    <citation type="journal article" date="2015" name="Infect. Genet. Evol.">
        <title>Genomic sequences of six botulinum neurotoxin-producing strains representing three clostridial species illustrate the mobility and diversity of botulinum neurotoxin genes.</title>
        <authorList>
            <person name="Smith T.J."/>
            <person name="Hill K.K."/>
            <person name="Xie G."/>
            <person name="Foley B.T."/>
            <person name="Williamson C.H."/>
            <person name="Foster J.T."/>
            <person name="Johnson S.L."/>
            <person name="Chertkov O."/>
            <person name="Teshima H."/>
            <person name="Gibbons H.S."/>
            <person name="Johnsky L.A."/>
            <person name="Karavis M.A."/>
            <person name="Smith L.A."/>
        </authorList>
    </citation>
    <scope>NUCLEOTIDE SEQUENCE [LARGE SCALE GENOMIC DNA]</scope>
    <source>
        <strain evidence="2">Sullivan</strain>
    </source>
</reference>
<dbReference type="STRING" id="1561.NPD11_2366"/>